<evidence type="ECO:0000256" key="9">
    <source>
        <dbReference type="ARBA" id="ARBA00023163"/>
    </source>
</evidence>
<keyword evidence="9" id="KW-0804">Transcription</keyword>
<dbReference type="FunFam" id="3.30.160.60:FF:000358">
    <property type="entry name" value="zinc finger protein 24"/>
    <property type="match status" value="1"/>
</dbReference>
<keyword evidence="10" id="KW-0539">Nucleus</keyword>
<reference evidence="13" key="2">
    <citation type="submission" date="2025-08" db="UniProtKB">
        <authorList>
            <consortium name="Ensembl"/>
        </authorList>
    </citation>
    <scope>IDENTIFICATION</scope>
</reference>
<feature type="domain" description="C2H2-type" evidence="12">
    <location>
        <begin position="225"/>
        <end position="247"/>
    </location>
</feature>
<dbReference type="Gene3D" id="3.30.160.60">
    <property type="entry name" value="Classic Zinc Finger"/>
    <property type="match status" value="11"/>
</dbReference>
<dbReference type="FunFam" id="3.30.160.60:FF:000446">
    <property type="entry name" value="Zinc finger protein"/>
    <property type="match status" value="1"/>
</dbReference>
<evidence type="ECO:0000256" key="11">
    <source>
        <dbReference type="PROSITE-ProRule" id="PRU00042"/>
    </source>
</evidence>
<dbReference type="GO" id="GO:0000978">
    <property type="term" value="F:RNA polymerase II cis-regulatory region sequence-specific DNA binding"/>
    <property type="evidence" value="ECO:0007669"/>
    <property type="project" value="TreeGrafter"/>
</dbReference>
<organism evidence="13 14">
    <name type="scientific">Erpetoichthys calabaricus</name>
    <name type="common">Rope fish</name>
    <name type="synonym">Calamoichthys calabaricus</name>
    <dbReference type="NCBI Taxonomy" id="27687"/>
    <lineage>
        <taxon>Eukaryota</taxon>
        <taxon>Metazoa</taxon>
        <taxon>Chordata</taxon>
        <taxon>Craniata</taxon>
        <taxon>Vertebrata</taxon>
        <taxon>Euteleostomi</taxon>
        <taxon>Actinopterygii</taxon>
        <taxon>Polypteriformes</taxon>
        <taxon>Polypteridae</taxon>
        <taxon>Erpetoichthys</taxon>
    </lineage>
</organism>
<keyword evidence="3" id="KW-0479">Metal-binding</keyword>
<gene>
    <name evidence="13" type="primary">LOC114667630</name>
</gene>
<dbReference type="GO" id="GO:0032502">
    <property type="term" value="P:developmental process"/>
    <property type="evidence" value="ECO:0007669"/>
    <property type="project" value="UniProtKB-ARBA"/>
</dbReference>
<dbReference type="Pfam" id="PF00096">
    <property type="entry name" value="zf-C2H2"/>
    <property type="match status" value="11"/>
</dbReference>
<protein>
    <submittedName>
        <fullName evidence="13">Zinc finger protein 436-like</fullName>
    </submittedName>
</protein>
<dbReference type="GO" id="GO:0005634">
    <property type="term" value="C:nucleus"/>
    <property type="evidence" value="ECO:0007669"/>
    <property type="project" value="UniProtKB-SubCell"/>
</dbReference>
<dbReference type="FunFam" id="3.30.160.60:FF:000056">
    <property type="entry name" value="Zinc finger and SCAN domain-containing 20"/>
    <property type="match status" value="1"/>
</dbReference>
<dbReference type="GeneID" id="114667630"/>
<feature type="domain" description="C2H2-type" evidence="12">
    <location>
        <begin position="499"/>
        <end position="526"/>
    </location>
</feature>
<feature type="domain" description="C2H2-type" evidence="12">
    <location>
        <begin position="30"/>
        <end position="57"/>
    </location>
</feature>
<feature type="domain" description="C2H2-type" evidence="12">
    <location>
        <begin position="459"/>
        <end position="486"/>
    </location>
</feature>
<evidence type="ECO:0000256" key="6">
    <source>
        <dbReference type="ARBA" id="ARBA00022833"/>
    </source>
</evidence>
<dbReference type="GO" id="GO:0001228">
    <property type="term" value="F:DNA-binding transcription activator activity, RNA polymerase II-specific"/>
    <property type="evidence" value="ECO:0007669"/>
    <property type="project" value="TreeGrafter"/>
</dbReference>
<evidence type="ECO:0000256" key="7">
    <source>
        <dbReference type="ARBA" id="ARBA00023015"/>
    </source>
</evidence>
<feature type="domain" description="C2H2-type" evidence="12">
    <location>
        <begin position="555"/>
        <end position="582"/>
    </location>
</feature>
<evidence type="ECO:0000256" key="10">
    <source>
        <dbReference type="ARBA" id="ARBA00023242"/>
    </source>
</evidence>
<dbReference type="FunFam" id="3.30.160.60:FF:000345">
    <property type="entry name" value="Zinc finger protein Gfi-1"/>
    <property type="match status" value="1"/>
</dbReference>
<dbReference type="Proteomes" id="UP000694620">
    <property type="component" value="Chromosome 17"/>
</dbReference>
<evidence type="ECO:0000256" key="4">
    <source>
        <dbReference type="ARBA" id="ARBA00022737"/>
    </source>
</evidence>
<dbReference type="PANTHER" id="PTHR24393">
    <property type="entry name" value="ZINC FINGER PROTEIN"/>
    <property type="match status" value="1"/>
</dbReference>
<keyword evidence="6" id="KW-0862">Zinc</keyword>
<feature type="domain" description="C2H2-type" evidence="12">
    <location>
        <begin position="169"/>
        <end position="196"/>
    </location>
</feature>
<dbReference type="Ensembl" id="ENSECRT00000032512.1">
    <property type="protein sequence ID" value="ENSECRP00000031830.1"/>
    <property type="gene ID" value="ENSECRG00000021568.1"/>
</dbReference>
<keyword evidence="4" id="KW-0677">Repeat</keyword>
<reference evidence="13" key="3">
    <citation type="submission" date="2025-09" db="UniProtKB">
        <authorList>
            <consortium name="Ensembl"/>
        </authorList>
    </citation>
    <scope>IDENTIFICATION</scope>
</reference>
<keyword evidence="14" id="KW-1185">Reference proteome</keyword>
<comment type="subcellular location">
    <subcellularLocation>
        <location evidence="1">Nucleus</location>
    </subcellularLocation>
</comment>
<feature type="domain" description="C2H2-type" evidence="12">
    <location>
        <begin position="431"/>
        <end position="458"/>
    </location>
</feature>
<reference evidence="13" key="1">
    <citation type="submission" date="2021-06" db="EMBL/GenBank/DDBJ databases">
        <authorList>
            <consortium name="Wellcome Sanger Institute Data Sharing"/>
        </authorList>
    </citation>
    <scope>NUCLEOTIDE SEQUENCE [LARGE SCALE GENOMIC DNA]</scope>
</reference>
<dbReference type="FunFam" id="3.30.160.60:FF:000202">
    <property type="entry name" value="Zinc finger protein 574"/>
    <property type="match status" value="2"/>
</dbReference>
<sequence length="651" mass="74783">MDFSFYNNGPHCSYAQEQAECESSSDGGAYICTECGEGFTLYPDLQNHMNLHVQEQLPFQYNSYVFPSVLPTTSVNAEYTPANQYTLPVQFTVQENGVLSIVDRPPFYECVIPNSESEQPKDREQPYTDITQGEVYTVPCTEIQDINKEAEGIATRTEGEVREPVHSQFSCESCGKLFNTQQSIQRHQRYHTSDKGYRCRVCCKSFLQRADLCKHVQVHAHEKSYGCGKCGKRFRQLEALKAHQGNHQISASGSEQGTGVGANKSGCLGSGEHYYPCTDCGLRFFWLSDLQNHQCTNSSKTPYSCAYCDKIFYRFSAYMAHRQIHLGERPYECTLCAKSFKQNSDLKRHIRSHTGLKPYKCVLCSKRFVQLTDLRRHHRIHWHTDVAKSLVEQKQNTSLGSFGGLVNGVRKVEKTGRVVVPSSKKGNRPSYPCQICGRCFTHSSSLKRHERFHTGEKPHQCSECGKGFVQGSDLRKHIETHSRQKKKHQKKSGTGEEWLPCPDCGKVFVQHSRLLNHQRTHKARGNYKCTHCRKAFSMLSVFRRHQRYHLKERSFKCTECPQSFRQSSDLNRHLRTHTPRDILQANQRETKSLLHAPNLIQQTEGEKDNEDEPLLFECMDCDEMFSCLQTFLQHQMFHHQKELSTENPSNS</sequence>
<dbReference type="GeneTree" id="ENSGT00940000153587"/>
<feature type="domain" description="C2H2-type" evidence="12">
    <location>
        <begin position="616"/>
        <end position="643"/>
    </location>
</feature>
<dbReference type="OrthoDB" id="6359816at2759"/>
<evidence type="ECO:0000256" key="3">
    <source>
        <dbReference type="ARBA" id="ARBA00022723"/>
    </source>
</evidence>
<evidence type="ECO:0000256" key="2">
    <source>
        <dbReference type="ARBA" id="ARBA00006991"/>
    </source>
</evidence>
<dbReference type="FunFam" id="3.30.160.60:FF:000495">
    <property type="entry name" value="zinc finger protein 668"/>
    <property type="match status" value="1"/>
</dbReference>
<evidence type="ECO:0000256" key="8">
    <source>
        <dbReference type="ARBA" id="ARBA00023125"/>
    </source>
</evidence>
<evidence type="ECO:0000256" key="1">
    <source>
        <dbReference type="ARBA" id="ARBA00004123"/>
    </source>
</evidence>
<feature type="domain" description="C2H2-type" evidence="12">
    <location>
        <begin position="303"/>
        <end position="330"/>
    </location>
</feature>
<dbReference type="SUPFAM" id="SSF57667">
    <property type="entry name" value="beta-beta-alpha zinc fingers"/>
    <property type="match status" value="8"/>
</dbReference>
<feature type="domain" description="C2H2-type" evidence="12">
    <location>
        <begin position="527"/>
        <end position="554"/>
    </location>
</feature>
<evidence type="ECO:0000259" key="12">
    <source>
        <dbReference type="PROSITE" id="PS50157"/>
    </source>
</evidence>
<dbReference type="GO" id="GO:0008270">
    <property type="term" value="F:zinc ion binding"/>
    <property type="evidence" value="ECO:0007669"/>
    <property type="project" value="UniProtKB-KW"/>
</dbReference>
<dbReference type="AlphaFoldDB" id="A0A8C4XHS8"/>
<name>A0A8C4XHS8_ERPCA</name>
<evidence type="ECO:0000256" key="5">
    <source>
        <dbReference type="ARBA" id="ARBA00022771"/>
    </source>
</evidence>
<feature type="domain" description="C2H2-type" evidence="12">
    <location>
        <begin position="197"/>
        <end position="224"/>
    </location>
</feature>
<dbReference type="InterPro" id="IPR036236">
    <property type="entry name" value="Znf_C2H2_sf"/>
</dbReference>
<keyword evidence="7" id="KW-0805">Transcription regulation</keyword>
<proteinExistence type="inferred from homology"/>
<feature type="domain" description="C2H2-type" evidence="12">
    <location>
        <begin position="275"/>
        <end position="302"/>
    </location>
</feature>
<comment type="similarity">
    <text evidence="2">Belongs to the krueppel C2H2-type zinc-finger protein family.</text>
</comment>
<dbReference type="PANTHER" id="PTHR24393:SF15">
    <property type="entry name" value="IP01243P-RELATED"/>
    <property type="match status" value="1"/>
</dbReference>
<dbReference type="PROSITE" id="PS00028">
    <property type="entry name" value="ZINC_FINGER_C2H2_1"/>
    <property type="match status" value="12"/>
</dbReference>
<evidence type="ECO:0000313" key="14">
    <source>
        <dbReference type="Proteomes" id="UP000694620"/>
    </source>
</evidence>
<dbReference type="SMART" id="SM00355">
    <property type="entry name" value="ZnF_C2H2"/>
    <property type="match status" value="14"/>
</dbReference>
<keyword evidence="8" id="KW-0238">DNA-binding</keyword>
<dbReference type="RefSeq" id="XP_028678833.1">
    <property type="nucleotide sequence ID" value="XM_028823000.2"/>
</dbReference>
<keyword evidence="5 11" id="KW-0863">Zinc-finger</keyword>
<dbReference type="PROSITE" id="PS50157">
    <property type="entry name" value="ZINC_FINGER_C2H2_2"/>
    <property type="match status" value="14"/>
</dbReference>
<dbReference type="InterPro" id="IPR013087">
    <property type="entry name" value="Znf_C2H2_type"/>
</dbReference>
<evidence type="ECO:0000313" key="13">
    <source>
        <dbReference type="Ensembl" id="ENSECRP00000031830.1"/>
    </source>
</evidence>
<feature type="domain" description="C2H2-type" evidence="12">
    <location>
        <begin position="359"/>
        <end position="381"/>
    </location>
</feature>
<feature type="domain" description="C2H2-type" evidence="12">
    <location>
        <begin position="331"/>
        <end position="358"/>
    </location>
</feature>
<accession>A0A8C4XHS8</accession>